<dbReference type="Gene3D" id="1.10.150.380">
    <property type="entry name" value="GatB domain, N-terminal subdomain"/>
    <property type="match status" value="1"/>
</dbReference>
<reference evidence="6 7" key="1">
    <citation type="submission" date="2017-06" db="EMBL/GenBank/DDBJ databases">
        <title>Novel microbial phyla capable of carbon fixation and sulfur reduction in deep-sea sediments.</title>
        <authorList>
            <person name="Huang J."/>
            <person name="Baker B."/>
            <person name="Wang Y."/>
        </authorList>
    </citation>
    <scope>NUCLEOTIDE SEQUENCE [LARGE SCALE GENOMIC DNA]</scope>
    <source>
        <strain evidence="6">B3_TA06</strain>
    </source>
</reference>
<gene>
    <name evidence="6" type="ORF">CEE36_10645</name>
</gene>
<keyword evidence="3" id="KW-0067">ATP-binding</keyword>
<evidence type="ECO:0000256" key="3">
    <source>
        <dbReference type="ARBA" id="ARBA00022840"/>
    </source>
</evidence>
<dbReference type="PANTHER" id="PTHR11659">
    <property type="entry name" value="GLUTAMYL-TRNA GLN AMIDOTRANSFERASE SUBUNIT B MITOCHONDRIAL AND PROKARYOTIC PET112-RELATED"/>
    <property type="match status" value="1"/>
</dbReference>
<dbReference type="InterPro" id="IPR006075">
    <property type="entry name" value="Asn/Gln-tRNA_Trfase_suB/E_cat"/>
</dbReference>
<dbReference type="GO" id="GO:0070681">
    <property type="term" value="P:glutaminyl-tRNAGln biosynthesis via transamidation"/>
    <property type="evidence" value="ECO:0007669"/>
    <property type="project" value="TreeGrafter"/>
</dbReference>
<dbReference type="EMBL" id="NJBO01000026">
    <property type="protein sequence ID" value="TKJ38493.1"/>
    <property type="molecule type" value="Genomic_DNA"/>
</dbReference>
<evidence type="ECO:0000256" key="4">
    <source>
        <dbReference type="ARBA" id="ARBA00022917"/>
    </source>
</evidence>
<dbReference type="HAMAP" id="MF_00588">
    <property type="entry name" value="GatE"/>
    <property type="match status" value="1"/>
</dbReference>
<proteinExistence type="inferred from homology"/>
<dbReference type="NCBIfam" id="NF003107">
    <property type="entry name" value="PRK04028.1"/>
    <property type="match status" value="1"/>
</dbReference>
<dbReference type="Pfam" id="PF02934">
    <property type="entry name" value="GatB_N"/>
    <property type="match status" value="1"/>
</dbReference>
<feature type="domain" description="Aspartyl/Glutamyl-tRNA(Gln) amidotransferase subunit B/E catalytic" evidence="5">
    <location>
        <begin position="26"/>
        <end position="465"/>
    </location>
</feature>
<organism evidence="6 7">
    <name type="scientific">candidate division TA06 bacterium B3_TA06</name>
    <dbReference type="NCBI Taxonomy" id="2012487"/>
    <lineage>
        <taxon>Bacteria</taxon>
        <taxon>Bacteria division TA06</taxon>
    </lineage>
</organism>
<dbReference type="InterPro" id="IPR004115">
    <property type="entry name" value="GAD-like_sf"/>
</dbReference>
<dbReference type="InterPro" id="IPR014746">
    <property type="entry name" value="Gln_synth/guanido_kin_cat_dom"/>
</dbReference>
<protein>
    <submittedName>
        <fullName evidence="6">Glu-tRNA(Gln) amidotransferase GatDE subunit E</fullName>
    </submittedName>
</protein>
<evidence type="ECO:0000256" key="2">
    <source>
        <dbReference type="ARBA" id="ARBA00022741"/>
    </source>
</evidence>
<dbReference type="Proteomes" id="UP000317778">
    <property type="component" value="Unassembled WGS sequence"/>
</dbReference>
<dbReference type="PANTHER" id="PTHR11659:SF2">
    <property type="entry name" value="GLUTAMYL-TRNA(GLN) AMIDOTRANSFERASE SUBUNIT E"/>
    <property type="match status" value="1"/>
</dbReference>
<dbReference type="GO" id="GO:0016740">
    <property type="term" value="F:transferase activity"/>
    <property type="evidence" value="ECO:0007669"/>
    <property type="project" value="UniProtKB-KW"/>
</dbReference>
<dbReference type="AlphaFoldDB" id="A0A532UU71"/>
<name>A0A532UU71_UNCT6</name>
<keyword evidence="6" id="KW-0808">Transferase</keyword>
<keyword evidence="1" id="KW-0436">Ligase</keyword>
<dbReference type="GO" id="GO:0006412">
    <property type="term" value="P:translation"/>
    <property type="evidence" value="ECO:0007669"/>
    <property type="project" value="UniProtKB-KW"/>
</dbReference>
<evidence type="ECO:0000259" key="5">
    <source>
        <dbReference type="Pfam" id="PF02934"/>
    </source>
</evidence>
<evidence type="ECO:0000313" key="6">
    <source>
        <dbReference type="EMBL" id="TKJ38493.1"/>
    </source>
</evidence>
<comment type="caution">
    <text evidence="6">The sequence shown here is derived from an EMBL/GenBank/DDBJ whole genome shotgun (WGS) entry which is preliminary data.</text>
</comment>
<evidence type="ECO:0000313" key="7">
    <source>
        <dbReference type="Proteomes" id="UP000317778"/>
    </source>
</evidence>
<dbReference type="InterPro" id="IPR017959">
    <property type="entry name" value="Asn/Gln-tRNA_amidoTrfase_suB/E"/>
</dbReference>
<dbReference type="GO" id="GO:0005737">
    <property type="term" value="C:cytoplasm"/>
    <property type="evidence" value="ECO:0007669"/>
    <property type="project" value="InterPro"/>
</dbReference>
<dbReference type="GO" id="GO:0050567">
    <property type="term" value="F:glutaminyl-tRNA synthase (glutamine-hydrolyzing) activity"/>
    <property type="evidence" value="ECO:0007669"/>
    <property type="project" value="TreeGrafter"/>
</dbReference>
<dbReference type="SUPFAM" id="SSF55261">
    <property type="entry name" value="GAD domain-like"/>
    <property type="match status" value="1"/>
</dbReference>
<accession>A0A532UU71</accession>
<dbReference type="GO" id="GO:0004812">
    <property type="term" value="F:aminoacyl-tRNA ligase activity"/>
    <property type="evidence" value="ECO:0007669"/>
    <property type="project" value="InterPro"/>
</dbReference>
<sequence length="641" mass="73298">MDAWRKKLIEGIDFDDTEFYSALGFKCGLEIHQQLDTKKKLFCHCPVGYRNDEPDAIILRHMRPTLSEMGTYDGTALMEFKTKKQVIYQLYRDNVCTYEMDDTPPFPMNQEALDYAIEIALMLNCQLVDEVHITRKQYLDGSIPTGFQRTAIIGVNGWIPYRGRRIRIQQLALEEDACREVEDKRHTIVFRTDRLSTPLVEVVTKPDMLTPHEAAEVDELLGRLLRASGRVRRGIGTVRQDVNVSINGSDRVEIKGVPRTPDIRALTHYEALRHKALLDLREDLHKRGITPADFRAEDREVTDLLGTTSNRRLRTLINRDEVVHAVNLKGWRELIRHETQPALTFAAELAGRVRVIACLDEMPNIFVLDGRGEGLGVEAEEHLRKEIGVAEEDTLVLVWGPAEDAQTGAQEIIIRAKEATIGVPQESRQHMPDACRTDFERILPGPDRMYPDTDSPPVAISKERVERLQADAVPCPWDREERYSEMGIPEYLAADLAIHSHAKLFDRLVDDTSLNPTLLAEALVQWQRAIKRNKQEVKLNINPPDGERLESFFKAVDERNTPRRALYYAFEKLLYGENAEPPSSLSVDELRTLCKKVLEEFKDVHYKTRELTLDFLVGEVIEQSQGRAEPAKTRFLLSSYP</sequence>
<dbReference type="InterPro" id="IPR042114">
    <property type="entry name" value="GatB_C_1"/>
</dbReference>
<keyword evidence="2" id="KW-0547">Nucleotide-binding</keyword>
<dbReference type="InterPro" id="IPR004414">
    <property type="entry name" value="GatE"/>
</dbReference>
<keyword evidence="4" id="KW-0648">Protein biosynthesis</keyword>
<dbReference type="SUPFAM" id="SSF55931">
    <property type="entry name" value="Glutamine synthetase/guanido kinase"/>
    <property type="match status" value="1"/>
</dbReference>
<dbReference type="NCBIfam" id="TIGR00134">
    <property type="entry name" value="gatE_arch"/>
    <property type="match status" value="1"/>
</dbReference>
<dbReference type="GO" id="GO:0005524">
    <property type="term" value="F:ATP binding"/>
    <property type="evidence" value="ECO:0007669"/>
    <property type="project" value="UniProtKB-KW"/>
</dbReference>
<evidence type="ECO:0000256" key="1">
    <source>
        <dbReference type="ARBA" id="ARBA00022598"/>
    </source>
</evidence>
<dbReference type="Gene3D" id="3.30.1360.30">
    <property type="entry name" value="GAD-like domain"/>
    <property type="match status" value="1"/>
</dbReference>